<evidence type="ECO:0000313" key="5">
    <source>
        <dbReference type="Proteomes" id="UP000258927"/>
    </source>
</evidence>
<dbReference type="PANTHER" id="PTHR41328">
    <property type="entry name" value="TERMINASE SMALL SUBUNIT-RELATED"/>
    <property type="match status" value="1"/>
</dbReference>
<dbReference type="GO" id="GO:0051276">
    <property type="term" value="P:chromosome organization"/>
    <property type="evidence" value="ECO:0007669"/>
    <property type="project" value="InterPro"/>
</dbReference>
<keyword evidence="1" id="KW-1188">Viral release from host cell</keyword>
<dbReference type="InterPro" id="IPR005335">
    <property type="entry name" value="Terminase_ssu"/>
</dbReference>
<keyword evidence="2" id="KW-0231">Viral genome packaging</keyword>
<dbReference type="Gene3D" id="1.10.10.1400">
    <property type="entry name" value="Terminase, small subunit, N-terminal DNA-binding domain, HTH motif"/>
    <property type="match status" value="1"/>
</dbReference>
<organism evidence="4 5">
    <name type="scientific">Maritalea myrionectae</name>
    <dbReference type="NCBI Taxonomy" id="454601"/>
    <lineage>
        <taxon>Bacteria</taxon>
        <taxon>Pseudomonadati</taxon>
        <taxon>Pseudomonadota</taxon>
        <taxon>Alphaproteobacteria</taxon>
        <taxon>Hyphomicrobiales</taxon>
        <taxon>Devosiaceae</taxon>
        <taxon>Maritalea</taxon>
    </lineage>
</organism>
<dbReference type="KEGG" id="mmyr:MXMO3_01803"/>
<dbReference type="EMBL" id="CP021330">
    <property type="protein sequence ID" value="AVX04328.1"/>
    <property type="molecule type" value="Genomic_DNA"/>
</dbReference>
<evidence type="ECO:0000256" key="2">
    <source>
        <dbReference type="ARBA" id="ARBA00023219"/>
    </source>
</evidence>
<dbReference type="InterPro" id="IPR052404">
    <property type="entry name" value="SPP1-like_terminase"/>
</dbReference>
<evidence type="ECO:0000313" key="4">
    <source>
        <dbReference type="EMBL" id="AVX04328.1"/>
    </source>
</evidence>
<dbReference type="Proteomes" id="UP000258927">
    <property type="component" value="Chromosome"/>
</dbReference>
<feature type="region of interest" description="Disordered" evidence="3">
    <location>
        <begin position="98"/>
        <end position="123"/>
    </location>
</feature>
<keyword evidence="5" id="KW-1185">Reference proteome</keyword>
<gene>
    <name evidence="4" type="ORF">MXMO3_01803</name>
</gene>
<evidence type="ECO:0000256" key="1">
    <source>
        <dbReference type="ARBA" id="ARBA00022612"/>
    </source>
</evidence>
<dbReference type="RefSeq" id="WP_117395661.1">
    <property type="nucleotide sequence ID" value="NZ_CP021330.1"/>
</dbReference>
<dbReference type="InterPro" id="IPR038713">
    <property type="entry name" value="Terminase_Gp1_N_sf"/>
</dbReference>
<dbReference type="AlphaFoldDB" id="A0A2R4ME63"/>
<dbReference type="PANTHER" id="PTHR41328:SF2">
    <property type="entry name" value="TERMINASE SMALL SUBUNIT"/>
    <property type="match status" value="1"/>
</dbReference>
<proteinExistence type="predicted"/>
<dbReference type="Pfam" id="PF03592">
    <property type="entry name" value="Terminase_2"/>
    <property type="match status" value="1"/>
</dbReference>
<name>A0A2R4ME63_9HYPH</name>
<evidence type="ECO:0000256" key="3">
    <source>
        <dbReference type="SAM" id="MobiDB-lite"/>
    </source>
</evidence>
<accession>A0A2R4ME63</accession>
<reference evidence="4 5" key="1">
    <citation type="submission" date="2017-05" db="EMBL/GenBank/DDBJ databases">
        <title>Genome Analysis of Maritalea myrionectae HL2708#5.</title>
        <authorList>
            <consortium name="Cotde Inc.-PKNU"/>
            <person name="Jang D."/>
            <person name="Oh H.-M."/>
        </authorList>
    </citation>
    <scope>NUCLEOTIDE SEQUENCE [LARGE SCALE GENOMIC DNA]</scope>
    <source>
        <strain evidence="4 5">HL2708#5</strain>
    </source>
</reference>
<sequence length="151" mass="15911">MTLTAKQQRFVDEFLVDLNATQAAIRAGYSPKTARQVASENLTKPNIASAIAARQKKLADKAEWTAAERLSSLKAIHDAQKENDARVAISAIAEANKMQGSHAPAKKEIAGPHGGPIPTMDVTNLTDDQLAALEAAFSGIADDTEGDASEG</sequence>
<protein>
    <submittedName>
        <fullName evidence="4">Terminase small subunit</fullName>
    </submittedName>
</protein>